<reference evidence="1 2" key="1">
    <citation type="submission" date="2023-07" db="EMBL/GenBank/DDBJ databases">
        <title>Sorghum-associated microbial communities from plants grown in Nebraska, USA.</title>
        <authorList>
            <person name="Schachtman D."/>
        </authorList>
    </citation>
    <scope>NUCLEOTIDE SEQUENCE [LARGE SCALE GENOMIC DNA]</scope>
    <source>
        <strain evidence="1 2">2980</strain>
    </source>
</reference>
<keyword evidence="2" id="KW-1185">Reference proteome</keyword>
<dbReference type="RefSeq" id="WP_310020635.1">
    <property type="nucleotide sequence ID" value="NZ_JAVDUM010000009.1"/>
</dbReference>
<name>A0ABU1SDE7_9MICO</name>
<evidence type="ECO:0000313" key="1">
    <source>
        <dbReference type="EMBL" id="MDR6867642.1"/>
    </source>
</evidence>
<sequence length="49" mass="5419">MTTSTLSLRLKAVSPFTVDELIRIAAFLEVEPRAFFPRITQITPLAVAS</sequence>
<evidence type="ECO:0000313" key="2">
    <source>
        <dbReference type="Proteomes" id="UP001259347"/>
    </source>
</evidence>
<organism evidence="1 2">
    <name type="scientific">Microbacterium resistens</name>
    <dbReference type="NCBI Taxonomy" id="156977"/>
    <lineage>
        <taxon>Bacteria</taxon>
        <taxon>Bacillati</taxon>
        <taxon>Actinomycetota</taxon>
        <taxon>Actinomycetes</taxon>
        <taxon>Micrococcales</taxon>
        <taxon>Microbacteriaceae</taxon>
        <taxon>Microbacterium</taxon>
    </lineage>
</organism>
<comment type="caution">
    <text evidence="1">The sequence shown here is derived from an EMBL/GenBank/DDBJ whole genome shotgun (WGS) entry which is preliminary data.</text>
</comment>
<proteinExistence type="predicted"/>
<protein>
    <submittedName>
        <fullName evidence="1">Uncharacterized protein</fullName>
    </submittedName>
</protein>
<accession>A0ABU1SDE7</accession>
<gene>
    <name evidence="1" type="ORF">J2Y69_002246</name>
</gene>
<dbReference type="EMBL" id="JAVDUM010000009">
    <property type="protein sequence ID" value="MDR6867642.1"/>
    <property type="molecule type" value="Genomic_DNA"/>
</dbReference>
<dbReference type="Proteomes" id="UP001259347">
    <property type="component" value="Unassembled WGS sequence"/>
</dbReference>